<sequence>MNIQDFFELSAGKWFAHRTVQDLGANKANEAKSEIVIEKLSATHPDVVKLCEVLQVNSNSSVVAAKVNWNDTTKLNQKNVGTTVLVLVPGNNADEGKLLRQVSNEDKPSLGQYKLGEDEALSLSFESGTTSYEERLWFASDNLRMRVNVIKQAGGVNTTSFTTEIRMGVPPAKESQAASSASS</sequence>
<dbReference type="InterPro" id="IPR018536">
    <property type="entry name" value="CpcS/CpeS"/>
</dbReference>
<dbReference type="HAMAP" id="MF_01459">
    <property type="entry name" value="Chrphore_lyase_CpxS"/>
    <property type="match status" value="1"/>
</dbReference>
<proteinExistence type="inferred from homology"/>
<evidence type="ECO:0000256" key="3">
    <source>
        <dbReference type="HAMAP-Rule" id="MF_01459"/>
    </source>
</evidence>
<evidence type="ECO:0000313" key="4">
    <source>
        <dbReference type="EMBL" id="RUT07065.1"/>
    </source>
</evidence>
<name>A0A3S1CN29_9CYAN</name>
<gene>
    <name evidence="3 4" type="primary">cpcS</name>
    <name evidence="4" type="ORF">DSM106972_023260</name>
</gene>
<keyword evidence="2 3" id="KW-0456">Lyase</keyword>
<organism evidence="4 5">
    <name type="scientific">Dulcicalothrix desertica PCC 7102</name>
    <dbReference type="NCBI Taxonomy" id="232991"/>
    <lineage>
        <taxon>Bacteria</taxon>
        <taxon>Bacillati</taxon>
        <taxon>Cyanobacteriota</taxon>
        <taxon>Cyanophyceae</taxon>
        <taxon>Nostocales</taxon>
        <taxon>Calotrichaceae</taxon>
        <taxon>Dulcicalothrix</taxon>
    </lineage>
</organism>
<reference evidence="4" key="2">
    <citation type="journal article" date="2019" name="Genome Biol. Evol.">
        <title>Day and night: Metabolic profiles and evolutionary relationships of six axenic non-marine cyanobacteria.</title>
        <authorList>
            <person name="Will S.E."/>
            <person name="Henke P."/>
            <person name="Boedeker C."/>
            <person name="Huang S."/>
            <person name="Brinkmann H."/>
            <person name="Rohde M."/>
            <person name="Jarek M."/>
            <person name="Friedl T."/>
            <person name="Seufert S."/>
            <person name="Schumacher M."/>
            <person name="Overmann J."/>
            <person name="Neumann-Schaal M."/>
            <person name="Petersen J."/>
        </authorList>
    </citation>
    <scope>NUCLEOTIDE SEQUENCE [LARGE SCALE GENOMIC DNA]</scope>
    <source>
        <strain evidence="4">PCC 7102</strain>
    </source>
</reference>
<evidence type="ECO:0000256" key="1">
    <source>
        <dbReference type="ARBA" id="ARBA00010681"/>
    </source>
</evidence>
<dbReference type="Gene3D" id="2.40.128.20">
    <property type="match status" value="1"/>
</dbReference>
<dbReference type="GO" id="GO:0017006">
    <property type="term" value="P:protein-tetrapyrrole linkage"/>
    <property type="evidence" value="ECO:0007669"/>
    <property type="project" value="UniProtKB-UniRule"/>
</dbReference>
<evidence type="ECO:0000313" key="5">
    <source>
        <dbReference type="Proteomes" id="UP000271624"/>
    </source>
</evidence>
<dbReference type="OrthoDB" id="554080at2"/>
<dbReference type="GO" id="GO:0016829">
    <property type="term" value="F:lyase activity"/>
    <property type="evidence" value="ECO:0007669"/>
    <property type="project" value="UniProtKB-KW"/>
</dbReference>
<dbReference type="AlphaFoldDB" id="A0A3S1CN29"/>
<protein>
    <recommendedName>
        <fullName evidence="3">Chromophore lyase CpcS/CpeS</fullName>
        <ecNumber evidence="3">4.-.-.-</ecNumber>
    </recommendedName>
</protein>
<dbReference type="EC" id="4.-.-.-" evidence="3"/>
<dbReference type="CDD" id="cd16339">
    <property type="entry name" value="CpcS"/>
    <property type="match status" value="1"/>
</dbReference>
<reference evidence="4" key="1">
    <citation type="submission" date="2018-12" db="EMBL/GenBank/DDBJ databases">
        <authorList>
            <person name="Will S."/>
            <person name="Neumann-Schaal M."/>
            <person name="Henke P."/>
        </authorList>
    </citation>
    <scope>NUCLEOTIDE SEQUENCE</scope>
    <source>
        <strain evidence="4">PCC 7102</strain>
    </source>
</reference>
<dbReference type="RefSeq" id="WP_127080917.1">
    <property type="nucleotide sequence ID" value="NZ_RSCL01000005.1"/>
</dbReference>
<evidence type="ECO:0000256" key="2">
    <source>
        <dbReference type="ARBA" id="ARBA00023239"/>
    </source>
</evidence>
<keyword evidence="5" id="KW-1185">Reference proteome</keyword>
<dbReference type="Proteomes" id="UP000271624">
    <property type="component" value="Unassembled WGS sequence"/>
</dbReference>
<comment type="similarity">
    <text evidence="1 3">Belongs to the CpcS/CpeS biliprotein lyase family.</text>
</comment>
<accession>A0A3S1CN29</accession>
<dbReference type="InterPro" id="IPR012674">
    <property type="entry name" value="Calycin"/>
</dbReference>
<dbReference type="EMBL" id="RSCL01000005">
    <property type="protein sequence ID" value="RUT07065.1"/>
    <property type="molecule type" value="Genomic_DNA"/>
</dbReference>
<dbReference type="Pfam" id="PF09367">
    <property type="entry name" value="CpeS"/>
    <property type="match status" value="1"/>
</dbReference>
<comment type="function">
    <text evidence="3">Covalently attaches a chromophore to Cys residue(s) of phycobiliproteins.</text>
</comment>
<comment type="caution">
    <text evidence="4">The sequence shown here is derived from an EMBL/GenBank/DDBJ whole genome shotgun (WGS) entry which is preliminary data.</text>
</comment>